<feature type="region of interest" description="Disordered" evidence="1">
    <location>
        <begin position="15"/>
        <end position="48"/>
    </location>
</feature>
<dbReference type="EMBL" id="CP012672">
    <property type="protein sequence ID" value="AUX28297.1"/>
    <property type="molecule type" value="Genomic_DNA"/>
</dbReference>
<evidence type="ECO:0000313" key="2">
    <source>
        <dbReference type="EMBL" id="AUX28297.1"/>
    </source>
</evidence>
<sequence>MPLHLFLAHADTQEPVLSGGLPQDAVDAPPRPAARSRKPTHLAERSGLPDALPAQRWGLVVPRGDAGRRLVDRIAPLRDKRREDQHAQVKIYEVEPGMDAEAASRWIGQDYRDEVGRQATDLPRYLLILGGPDLVSWELQQMLGGEAFVGRLAFTDERGDIDERAYEAYVAKLLRWERQGEEEFARGAPAILYTARDGTGAIAEGHEHLMKPLRSAAEALRRKGRFPAADLIEIGGGEGRFSDDDLLDHAHDLLARAERAEAGLLFSMSHGLGLPASGRWASPEEQRRLQGAMKISRSNDRIAAKDLRGRKFLPGGLWLFFACFGGGTPARSTYLPWLEQLAALGLHDGHAQGVLSALPREGERPFVAALPQQALANPDGPLGVIGHVDLSWTWSFQDGIATAGGGAPRPRHERFQEALRSAVNGHRFGVVHHEIASFFGEIDRNLTAMYEKDAASPGGADDGARRARRADLWMQRQDLSAYVLLGDPAARLPVARVPPGVAVAVRGAAPQGSAAAGAAASRAPRDPREMEAAVLAYLGGGEAEPVAAQHGTSCEELLRWVETYREWGRRGLAARG</sequence>
<organism evidence="2 3">
    <name type="scientific">Sorangium cellulosum</name>
    <name type="common">Polyangium cellulosum</name>
    <dbReference type="NCBI Taxonomy" id="56"/>
    <lineage>
        <taxon>Bacteria</taxon>
        <taxon>Pseudomonadati</taxon>
        <taxon>Myxococcota</taxon>
        <taxon>Polyangia</taxon>
        <taxon>Polyangiales</taxon>
        <taxon>Polyangiaceae</taxon>
        <taxon>Sorangium</taxon>
    </lineage>
</organism>
<dbReference type="AlphaFoldDB" id="A0A4P2QEQ0"/>
<gene>
    <name evidence="2" type="ORF">SOCE836_003670</name>
</gene>
<name>A0A4P2QEQ0_SORCE</name>
<protein>
    <recommendedName>
        <fullName evidence="4">Gingipain domain-containing protein</fullName>
    </recommendedName>
</protein>
<evidence type="ECO:0000256" key="1">
    <source>
        <dbReference type="SAM" id="MobiDB-lite"/>
    </source>
</evidence>
<reference evidence="2 3" key="1">
    <citation type="submission" date="2015-09" db="EMBL/GenBank/DDBJ databases">
        <title>Sorangium comparison.</title>
        <authorList>
            <person name="Zaburannyi N."/>
            <person name="Bunk B."/>
            <person name="Overmann J."/>
            <person name="Mueller R."/>
        </authorList>
    </citation>
    <scope>NUCLEOTIDE SEQUENCE [LARGE SCALE GENOMIC DNA]</scope>
    <source>
        <strain evidence="2 3">So ce836</strain>
    </source>
</reference>
<accession>A0A4P2QEQ0</accession>
<evidence type="ECO:0008006" key="4">
    <source>
        <dbReference type="Google" id="ProtNLM"/>
    </source>
</evidence>
<dbReference type="Proteomes" id="UP000295497">
    <property type="component" value="Chromosome"/>
</dbReference>
<dbReference type="RefSeq" id="WP_129572672.1">
    <property type="nucleotide sequence ID" value="NZ_CP012672.1"/>
</dbReference>
<proteinExistence type="predicted"/>
<evidence type="ECO:0000313" key="3">
    <source>
        <dbReference type="Proteomes" id="UP000295497"/>
    </source>
</evidence>